<keyword evidence="5" id="KW-0689">Ribosomal protein</keyword>
<keyword evidence="3" id="KW-0963">Cytoplasm</keyword>
<organism evidence="8 9">
    <name type="scientific">Candidula unifasciata</name>
    <dbReference type="NCBI Taxonomy" id="100452"/>
    <lineage>
        <taxon>Eukaryota</taxon>
        <taxon>Metazoa</taxon>
        <taxon>Spiralia</taxon>
        <taxon>Lophotrochozoa</taxon>
        <taxon>Mollusca</taxon>
        <taxon>Gastropoda</taxon>
        <taxon>Heterobranchia</taxon>
        <taxon>Euthyneura</taxon>
        <taxon>Panpulmonata</taxon>
        <taxon>Eupulmonata</taxon>
        <taxon>Stylommatophora</taxon>
        <taxon>Helicina</taxon>
        <taxon>Helicoidea</taxon>
        <taxon>Geomitridae</taxon>
        <taxon>Candidula</taxon>
    </lineage>
</organism>
<evidence type="ECO:0000256" key="2">
    <source>
        <dbReference type="ARBA" id="ARBA00007116"/>
    </source>
</evidence>
<dbReference type="InterPro" id="IPR025607">
    <property type="entry name" value="Ribosomal_uL18_C_euk"/>
</dbReference>
<dbReference type="Pfam" id="PF17144">
    <property type="entry name" value="Ribosomal_L5e"/>
    <property type="match status" value="1"/>
</dbReference>
<evidence type="ECO:0000256" key="1">
    <source>
        <dbReference type="ARBA" id="ARBA00004496"/>
    </source>
</evidence>
<comment type="subcellular location">
    <subcellularLocation>
        <location evidence="1">Cytoplasm</location>
    </subcellularLocation>
</comment>
<evidence type="ECO:0000313" key="9">
    <source>
        <dbReference type="Proteomes" id="UP000678393"/>
    </source>
</evidence>
<evidence type="ECO:0000256" key="6">
    <source>
        <dbReference type="ARBA" id="ARBA00023274"/>
    </source>
</evidence>
<proteinExistence type="inferred from homology"/>
<dbReference type="GO" id="GO:0022625">
    <property type="term" value="C:cytosolic large ribosomal subunit"/>
    <property type="evidence" value="ECO:0007669"/>
    <property type="project" value="TreeGrafter"/>
</dbReference>
<evidence type="ECO:0000256" key="5">
    <source>
        <dbReference type="ARBA" id="ARBA00022980"/>
    </source>
</evidence>
<comment type="caution">
    <text evidence="8">The sequence shown here is derived from an EMBL/GenBank/DDBJ whole genome shotgun (WGS) entry which is preliminary data.</text>
</comment>
<keyword evidence="6" id="KW-0687">Ribonucleoprotein</keyword>
<dbReference type="EMBL" id="CAJHNH020002223">
    <property type="protein sequence ID" value="CAG5125992.1"/>
    <property type="molecule type" value="Genomic_DNA"/>
</dbReference>
<dbReference type="Proteomes" id="UP000678393">
    <property type="component" value="Unassembled WGS sequence"/>
</dbReference>
<sequence>MGFVKVIKNKAYFKRFHVKLKRRRDGVTDYYTRRRLIFQNKNNTPKYGIARIKGDVILCAAYSHELPCYDMKVELTNYAAAWTLLARRLLQWRMWMVLLVPSKLTWMSVWLTPQLLFGALKGSADGGIDISYSTRFPGYDAKSKNYNAEVYHDHILGKHRQFSQYIKEGITPSKVEQLYKNAHAAIRADPEAKVAAKKEVEKKNYDKHKVHFTIKSNIKQKRHTFLQKFTLAKYMLPKATHKFAKHGV</sequence>
<dbReference type="AlphaFoldDB" id="A0A8S3ZFT2"/>
<dbReference type="GO" id="GO:0003735">
    <property type="term" value="F:structural constituent of ribosome"/>
    <property type="evidence" value="ECO:0007669"/>
    <property type="project" value="InterPro"/>
</dbReference>
<dbReference type="GO" id="GO:0000027">
    <property type="term" value="P:ribosomal large subunit assembly"/>
    <property type="evidence" value="ECO:0007669"/>
    <property type="project" value="TreeGrafter"/>
</dbReference>
<keyword evidence="4" id="KW-0699">rRNA-binding</keyword>
<evidence type="ECO:0000256" key="3">
    <source>
        <dbReference type="ARBA" id="ARBA00022490"/>
    </source>
</evidence>
<dbReference type="Pfam" id="PF14204">
    <property type="entry name" value="Ribosomal_L18_c"/>
    <property type="match status" value="1"/>
</dbReference>
<keyword evidence="4" id="KW-0694">RNA-binding</keyword>
<dbReference type="Gene3D" id="3.30.420.100">
    <property type="match status" value="2"/>
</dbReference>
<dbReference type="OrthoDB" id="1618453at2759"/>
<dbReference type="InterPro" id="IPR005485">
    <property type="entry name" value="Rbsml_uL18_euk_arch"/>
</dbReference>
<gene>
    <name evidence="8" type="ORF">CUNI_LOCUS11550</name>
</gene>
<keyword evidence="9" id="KW-1185">Reference proteome</keyword>
<feature type="domain" description="Large ribosomal subunit protein uL18 C-terminal eukaryotes" evidence="7">
    <location>
        <begin position="175"/>
        <end position="226"/>
    </location>
</feature>
<name>A0A8S3ZFT2_9EUPU</name>
<reference evidence="8" key="1">
    <citation type="submission" date="2021-04" db="EMBL/GenBank/DDBJ databases">
        <authorList>
            <consortium name="Molecular Ecology Group"/>
        </authorList>
    </citation>
    <scope>NUCLEOTIDE SEQUENCE</scope>
</reference>
<dbReference type="SUPFAM" id="SSF53137">
    <property type="entry name" value="Translational machinery components"/>
    <property type="match status" value="1"/>
</dbReference>
<dbReference type="PANTHER" id="PTHR23410">
    <property type="entry name" value="RIBOSOMAL PROTEIN L5-RELATED"/>
    <property type="match status" value="1"/>
</dbReference>
<dbReference type="GO" id="GO:0008097">
    <property type="term" value="F:5S rRNA binding"/>
    <property type="evidence" value="ECO:0007669"/>
    <property type="project" value="InterPro"/>
</dbReference>
<accession>A0A8S3ZFT2</accession>
<protein>
    <recommendedName>
        <fullName evidence="7">Large ribosomal subunit protein uL18 C-terminal eukaryotes domain-containing protein</fullName>
    </recommendedName>
</protein>
<comment type="similarity">
    <text evidence="2">Belongs to the universal ribosomal protein uL18 family.</text>
</comment>
<dbReference type="PANTHER" id="PTHR23410:SF12">
    <property type="entry name" value="LARGE RIBOSOMAL SUBUNIT PROTEIN UL18"/>
    <property type="match status" value="1"/>
</dbReference>
<evidence type="ECO:0000313" key="8">
    <source>
        <dbReference type="EMBL" id="CAG5125992.1"/>
    </source>
</evidence>
<dbReference type="GO" id="GO:0006412">
    <property type="term" value="P:translation"/>
    <property type="evidence" value="ECO:0007669"/>
    <property type="project" value="InterPro"/>
</dbReference>
<evidence type="ECO:0000259" key="7">
    <source>
        <dbReference type="Pfam" id="PF14204"/>
    </source>
</evidence>
<evidence type="ECO:0000256" key="4">
    <source>
        <dbReference type="ARBA" id="ARBA00022730"/>
    </source>
</evidence>